<dbReference type="PANTHER" id="PTHR43798">
    <property type="entry name" value="MONOACYLGLYCEROL LIPASE"/>
    <property type="match status" value="1"/>
</dbReference>
<dbReference type="InterPro" id="IPR029058">
    <property type="entry name" value="AB_hydrolase_fold"/>
</dbReference>
<evidence type="ECO:0000313" key="3">
    <source>
        <dbReference type="EMBL" id="UUL81238.1"/>
    </source>
</evidence>
<organism evidence="3 4">
    <name type="scientific">Sphingomonas qomolangmaensis</name>
    <dbReference type="NCBI Taxonomy" id="2918765"/>
    <lineage>
        <taxon>Bacteria</taxon>
        <taxon>Pseudomonadati</taxon>
        <taxon>Pseudomonadota</taxon>
        <taxon>Alphaproteobacteria</taxon>
        <taxon>Sphingomonadales</taxon>
        <taxon>Sphingomonadaceae</taxon>
        <taxon>Sphingomonas</taxon>
    </lineage>
</organism>
<evidence type="ECO:0000313" key="4">
    <source>
        <dbReference type="Proteomes" id="UP001058533"/>
    </source>
</evidence>
<keyword evidence="3" id="KW-0378">Hydrolase</keyword>
<dbReference type="GO" id="GO:0016787">
    <property type="term" value="F:hydrolase activity"/>
    <property type="evidence" value="ECO:0007669"/>
    <property type="project" value="UniProtKB-KW"/>
</dbReference>
<dbReference type="RefSeq" id="WP_256504887.1">
    <property type="nucleotide sequence ID" value="NZ_CP101740.1"/>
</dbReference>
<feature type="transmembrane region" description="Helical" evidence="1">
    <location>
        <begin position="6"/>
        <end position="25"/>
    </location>
</feature>
<dbReference type="Pfam" id="PF00561">
    <property type="entry name" value="Abhydrolase_1"/>
    <property type="match status" value="1"/>
</dbReference>
<reference evidence="3" key="1">
    <citation type="submission" date="2022-07" db="EMBL/GenBank/DDBJ databases">
        <title>Sphingomonas sp. nov., a novel bacterium isolated from the north slope of the Mount Everest.</title>
        <authorList>
            <person name="Cui X."/>
            <person name="Liu Y."/>
        </authorList>
    </citation>
    <scope>NUCLEOTIDE SEQUENCE</scope>
    <source>
        <strain evidence="3">S5-59</strain>
    </source>
</reference>
<keyword evidence="1" id="KW-1133">Transmembrane helix</keyword>
<keyword evidence="4" id="KW-1185">Reference proteome</keyword>
<accession>A0ABY5L2S0</accession>
<dbReference type="SUPFAM" id="SSF53474">
    <property type="entry name" value="alpha/beta-Hydrolases"/>
    <property type="match status" value="1"/>
</dbReference>
<evidence type="ECO:0000256" key="1">
    <source>
        <dbReference type="SAM" id="Phobius"/>
    </source>
</evidence>
<proteinExistence type="predicted"/>
<protein>
    <submittedName>
        <fullName evidence="3">Alpha/beta hydrolase</fullName>
    </submittedName>
</protein>
<dbReference type="EMBL" id="CP101740">
    <property type="protein sequence ID" value="UUL81238.1"/>
    <property type="molecule type" value="Genomic_DNA"/>
</dbReference>
<dbReference type="InterPro" id="IPR000073">
    <property type="entry name" value="AB_hydrolase_1"/>
</dbReference>
<dbReference type="PANTHER" id="PTHR43798:SF33">
    <property type="entry name" value="HYDROLASE, PUTATIVE (AFU_ORTHOLOGUE AFUA_2G14860)-RELATED"/>
    <property type="match status" value="1"/>
</dbReference>
<evidence type="ECO:0000259" key="2">
    <source>
        <dbReference type="Pfam" id="PF00561"/>
    </source>
</evidence>
<dbReference type="InterPro" id="IPR050266">
    <property type="entry name" value="AB_hydrolase_sf"/>
</dbReference>
<dbReference type="Gene3D" id="3.40.50.1820">
    <property type="entry name" value="alpha/beta hydrolase"/>
    <property type="match status" value="1"/>
</dbReference>
<feature type="domain" description="AB hydrolase-1" evidence="2">
    <location>
        <begin position="66"/>
        <end position="302"/>
    </location>
</feature>
<keyword evidence="1" id="KW-0472">Membrane</keyword>
<name>A0ABY5L2S0_9SPHN</name>
<gene>
    <name evidence="3" type="ORF">NMP03_08325</name>
</gene>
<dbReference type="PRINTS" id="PR00111">
    <property type="entry name" value="ABHYDROLASE"/>
</dbReference>
<sequence>MRWWQWLIGAFVALIVVTILALFIFRTPDTDAAAMRDKYGGTDSRFVDLGDGLTLHVRDTGPRNAPALLLVHGSNASLHTWEPWAERLDQRYRIVRLDLPGHGLTGEDPARDYSTARQVEIVDRLVRVLGIDRFAIGGNSMGGGVAWSYALAHPARVNALVLVDSTGQPDPQYAEPPLVMRIARLPVLRDLATMVTPRSWIEQALPSAYGDPAKVDAAAIDLYWELLRYPGNRLATIDRFATPNTPATPEALGRIAAPTLILWGIDDRMIPASSGDWLASHIPGAELVTYPGIGHLPMEEAPDATAAAVDRFLSGRKN</sequence>
<dbReference type="Proteomes" id="UP001058533">
    <property type="component" value="Chromosome"/>
</dbReference>
<keyword evidence="1" id="KW-0812">Transmembrane</keyword>